<dbReference type="PIRSF" id="PIRSF006268">
    <property type="entry name" value="ApbE"/>
    <property type="match status" value="1"/>
</dbReference>
<feature type="binding site" evidence="11">
    <location>
        <position position="291"/>
    </location>
    <ligand>
        <name>Mg(2+)</name>
        <dbReference type="ChEBI" id="CHEBI:18420"/>
    </ligand>
</feature>
<keyword evidence="6 10" id="KW-0274">FAD</keyword>
<feature type="binding site" evidence="11">
    <location>
        <position position="171"/>
    </location>
    <ligand>
        <name>Mg(2+)</name>
        <dbReference type="ChEBI" id="CHEBI:18420"/>
    </ligand>
</feature>
<evidence type="ECO:0000256" key="4">
    <source>
        <dbReference type="ARBA" id="ARBA00022679"/>
    </source>
</evidence>
<keyword evidence="3 10" id="KW-0285">Flavoprotein</keyword>
<feature type="binding site" evidence="11">
    <location>
        <position position="287"/>
    </location>
    <ligand>
        <name>Mg(2+)</name>
        <dbReference type="ChEBI" id="CHEBI:18420"/>
    </ligand>
</feature>
<keyword evidence="12" id="KW-0449">Lipoprotein</keyword>
<evidence type="ECO:0000256" key="1">
    <source>
        <dbReference type="ARBA" id="ARBA00011955"/>
    </source>
</evidence>
<dbReference type="InterPro" id="IPR003374">
    <property type="entry name" value="ApbE-like_sf"/>
</dbReference>
<comment type="cofactor">
    <cofactor evidence="11">
        <name>Mg(2+)</name>
        <dbReference type="ChEBI" id="CHEBI:18420"/>
    </cofactor>
    <cofactor evidence="11">
        <name>Mn(2+)</name>
        <dbReference type="ChEBI" id="CHEBI:29035"/>
    </cofactor>
    <text evidence="11">Magnesium. Can also use manganese.</text>
</comment>
<evidence type="ECO:0000256" key="10">
    <source>
        <dbReference type="PIRNR" id="PIRNR006268"/>
    </source>
</evidence>
<evidence type="ECO:0000256" key="7">
    <source>
        <dbReference type="ARBA" id="ARBA00022842"/>
    </source>
</evidence>
<sequence length="341" mass="37788">MKKILFAALAVLTIVGCNQPIEKESSTDNSLVYLEGEAQGTTYHIKYLDAQKRDFKVQMDSILKRVDESMSTYLPTSLISELNSQKLSVEVDKMFLEVLQKSFEVQEKTNGAFDVTLAPVINAWGWGFKNKEKIDSALIDSLMQFVGRAHFTIQGNTVTKDDSSAMLDFNAIAQGYSADVLANFLKANSIENFMVELGGEVVAQGVNENNEVWRLGIDKPVENAETRELSAVLSLDGKALATSGNYRKFYEEDGIKYSHTINPENGYPVRHSLLSASVVADDAMTADAYATCFMVMGLEKSIEFLATDKSLDAFLIYSDSTGKFKTFLTKGLESKLEMIEN</sequence>
<evidence type="ECO:0000256" key="5">
    <source>
        <dbReference type="ARBA" id="ARBA00022723"/>
    </source>
</evidence>
<keyword evidence="5 10" id="KW-0479">Metal-binding</keyword>
<dbReference type="InterPro" id="IPR024932">
    <property type="entry name" value="ApbE"/>
</dbReference>
<dbReference type="EMBL" id="WWNE01000007">
    <property type="protein sequence ID" value="NBG66509.1"/>
    <property type="molecule type" value="Genomic_DNA"/>
</dbReference>
<comment type="subcellular location">
    <subcellularLocation>
        <location evidence="12">Cell inner membrane</location>
        <topology evidence="12">Lipid-anchor</topology>
        <orientation evidence="12">Periplasmic side</orientation>
    </subcellularLocation>
</comment>
<dbReference type="AlphaFoldDB" id="A0A6N9NKX5"/>
<dbReference type="SUPFAM" id="SSF143631">
    <property type="entry name" value="ApbE-like"/>
    <property type="match status" value="1"/>
</dbReference>
<dbReference type="EC" id="2.7.1.180" evidence="1 10"/>
<gene>
    <name evidence="13" type="ORF">GQN54_10300</name>
</gene>
<evidence type="ECO:0000313" key="14">
    <source>
        <dbReference type="Proteomes" id="UP000470771"/>
    </source>
</evidence>
<comment type="similarity">
    <text evidence="10 12">Belongs to the ApbE family.</text>
</comment>
<proteinExistence type="inferred from homology"/>
<protein>
    <recommendedName>
        <fullName evidence="2 10">FAD:protein FMN transferase</fullName>
        <ecNumber evidence="1 10">2.7.1.180</ecNumber>
    </recommendedName>
    <alternativeName>
        <fullName evidence="8 10">Flavin transferase</fullName>
    </alternativeName>
</protein>
<organism evidence="13 14">
    <name type="scientific">Acidiluteibacter ferrifornacis</name>
    <dbReference type="NCBI Taxonomy" id="2692424"/>
    <lineage>
        <taxon>Bacteria</taxon>
        <taxon>Pseudomonadati</taxon>
        <taxon>Bacteroidota</taxon>
        <taxon>Flavobacteriia</taxon>
        <taxon>Flavobacteriales</taxon>
        <taxon>Cryomorphaceae</taxon>
        <taxon>Acidiluteibacter</taxon>
    </lineage>
</organism>
<comment type="caution">
    <text evidence="13">The sequence shown here is derived from an EMBL/GenBank/DDBJ whole genome shotgun (WGS) entry which is preliminary data.</text>
</comment>
<dbReference type="GO" id="GO:0016740">
    <property type="term" value="F:transferase activity"/>
    <property type="evidence" value="ECO:0007669"/>
    <property type="project" value="UniProtKB-UniRule"/>
</dbReference>
<evidence type="ECO:0000313" key="13">
    <source>
        <dbReference type="EMBL" id="NBG66509.1"/>
    </source>
</evidence>
<keyword evidence="12" id="KW-0472">Membrane</keyword>
<evidence type="ECO:0000256" key="6">
    <source>
        <dbReference type="ARBA" id="ARBA00022827"/>
    </source>
</evidence>
<comment type="catalytic activity">
    <reaction evidence="9 10 12">
        <text>L-threonyl-[protein] + FAD = FMN-L-threonyl-[protein] + AMP + H(+)</text>
        <dbReference type="Rhea" id="RHEA:36847"/>
        <dbReference type="Rhea" id="RHEA-COMP:11060"/>
        <dbReference type="Rhea" id="RHEA-COMP:11061"/>
        <dbReference type="ChEBI" id="CHEBI:15378"/>
        <dbReference type="ChEBI" id="CHEBI:30013"/>
        <dbReference type="ChEBI" id="CHEBI:57692"/>
        <dbReference type="ChEBI" id="CHEBI:74257"/>
        <dbReference type="ChEBI" id="CHEBI:456215"/>
        <dbReference type="EC" id="2.7.1.180"/>
    </reaction>
</comment>
<dbReference type="PANTHER" id="PTHR30040:SF2">
    <property type="entry name" value="FAD:PROTEIN FMN TRANSFERASE"/>
    <property type="match status" value="1"/>
</dbReference>
<name>A0A6N9NKX5_9FLAO</name>
<accession>A0A6N9NKX5</accession>
<evidence type="ECO:0000256" key="2">
    <source>
        <dbReference type="ARBA" id="ARBA00016337"/>
    </source>
</evidence>
<dbReference type="GO" id="GO:0005886">
    <property type="term" value="C:plasma membrane"/>
    <property type="evidence" value="ECO:0007669"/>
    <property type="project" value="UniProtKB-SubCell"/>
</dbReference>
<keyword evidence="12" id="KW-0997">Cell inner membrane</keyword>
<dbReference type="GO" id="GO:0046872">
    <property type="term" value="F:metal ion binding"/>
    <property type="evidence" value="ECO:0007669"/>
    <property type="project" value="UniProtKB-UniRule"/>
</dbReference>
<reference evidence="13 14" key="1">
    <citation type="submission" date="2019-12" db="EMBL/GenBank/DDBJ databases">
        <authorList>
            <person name="Zhao J."/>
        </authorList>
    </citation>
    <scope>NUCLEOTIDE SEQUENCE [LARGE SCALE GENOMIC DNA]</scope>
    <source>
        <strain evidence="13 14">S-15</strain>
    </source>
</reference>
<evidence type="ECO:0000256" key="3">
    <source>
        <dbReference type="ARBA" id="ARBA00022630"/>
    </source>
</evidence>
<keyword evidence="14" id="KW-1185">Reference proteome</keyword>
<evidence type="ECO:0000256" key="9">
    <source>
        <dbReference type="ARBA" id="ARBA00048540"/>
    </source>
</evidence>
<dbReference type="Proteomes" id="UP000470771">
    <property type="component" value="Unassembled WGS sequence"/>
</dbReference>
<evidence type="ECO:0000256" key="8">
    <source>
        <dbReference type="ARBA" id="ARBA00031306"/>
    </source>
</evidence>
<dbReference type="Gene3D" id="3.10.520.10">
    <property type="entry name" value="ApbE-like domains"/>
    <property type="match status" value="1"/>
</dbReference>
<dbReference type="Pfam" id="PF02424">
    <property type="entry name" value="ApbE"/>
    <property type="match status" value="1"/>
</dbReference>
<keyword evidence="4 10" id="KW-0808">Transferase</keyword>
<evidence type="ECO:0000256" key="11">
    <source>
        <dbReference type="PIRSR" id="PIRSR006268-2"/>
    </source>
</evidence>
<dbReference type="PANTHER" id="PTHR30040">
    <property type="entry name" value="THIAMINE BIOSYNTHESIS LIPOPROTEIN APBE"/>
    <property type="match status" value="1"/>
</dbReference>
<comment type="function">
    <text evidence="12">Flavin transferase that catalyzes the transfer of the FMN moiety of FAD and its covalent binding to the hydroxyl group of a threonine residue in a target flavoprotein.</text>
</comment>
<dbReference type="RefSeq" id="WP_160633454.1">
    <property type="nucleotide sequence ID" value="NZ_WWNE01000007.1"/>
</dbReference>
<dbReference type="PROSITE" id="PS51257">
    <property type="entry name" value="PROKAR_LIPOPROTEIN"/>
    <property type="match status" value="1"/>
</dbReference>
<keyword evidence="12" id="KW-1003">Cell membrane</keyword>
<keyword evidence="7 10" id="KW-0460">Magnesium</keyword>
<evidence type="ECO:0000256" key="12">
    <source>
        <dbReference type="RuleBase" id="RU363002"/>
    </source>
</evidence>